<dbReference type="Pfam" id="PF19062">
    <property type="entry name" value="DUF5758"/>
    <property type="match status" value="1"/>
</dbReference>
<reference evidence="1" key="1">
    <citation type="submission" date="2018-10" db="EMBL/GenBank/DDBJ databases">
        <title>Hidden diversity of soil giant viruses.</title>
        <authorList>
            <person name="Schulz F."/>
            <person name="Alteio L."/>
            <person name="Goudeau D."/>
            <person name="Ryan E.M."/>
            <person name="Malmstrom R.R."/>
            <person name="Blanchard J."/>
            <person name="Woyke T."/>
        </authorList>
    </citation>
    <scope>NUCLEOTIDE SEQUENCE</scope>
    <source>
        <strain evidence="1">HYV1</strain>
    </source>
</reference>
<evidence type="ECO:0000313" key="1">
    <source>
        <dbReference type="EMBL" id="AYV83477.1"/>
    </source>
</evidence>
<protein>
    <recommendedName>
        <fullName evidence="2">MORN repeat-containing protein</fullName>
    </recommendedName>
</protein>
<dbReference type="InterPro" id="IPR043919">
    <property type="entry name" value="DUF5758"/>
</dbReference>
<gene>
    <name evidence="1" type="ORF">Hyperionvirus7_48</name>
</gene>
<organism evidence="1">
    <name type="scientific">Hyperionvirus sp</name>
    <dbReference type="NCBI Taxonomy" id="2487770"/>
    <lineage>
        <taxon>Viruses</taxon>
        <taxon>Varidnaviria</taxon>
        <taxon>Bamfordvirae</taxon>
        <taxon>Nucleocytoviricota</taxon>
        <taxon>Megaviricetes</taxon>
        <taxon>Imitervirales</taxon>
        <taxon>Mimiviridae</taxon>
        <taxon>Klosneuvirinae</taxon>
    </lineage>
</organism>
<dbReference type="Pfam" id="PF07661">
    <property type="entry name" value="MORN_2"/>
    <property type="match status" value="1"/>
</dbReference>
<accession>A0A3G5A878</accession>
<name>A0A3G5A878_9VIRU</name>
<sequence length="296" mass="34088">MNGHVFRWHRNGRKSMECYYEKNKLEGKCKEFYESGDVKREVDYKNGVKDGVEREWSRDGWVVYLCEYQLGLRHGGEMTCDPESGERSIYHEFKLGKLHGKSIIWNDDGTKYMETDYVMNVTSRLVVYGGGDRKVRETEFKDGVMSRSRGWNSDGSLWYECVYEGESERMVVLNDDKGRNCALEEGDVEVWKGCVSEDGGKFVIVKLLVPGGAKRVTPINRKNISRVECGKVVQIIDESGKEYEVGRSLMHKRGLVYRVGEMVYAKNYEPSVNVECGAGINVHKHPDHCMQWKGWM</sequence>
<evidence type="ECO:0008006" key="2">
    <source>
        <dbReference type="Google" id="ProtNLM"/>
    </source>
</evidence>
<dbReference type="EMBL" id="MK072389">
    <property type="protein sequence ID" value="AYV83477.1"/>
    <property type="molecule type" value="Genomic_DNA"/>
</dbReference>
<dbReference type="Gene3D" id="2.20.110.10">
    <property type="entry name" value="Histone H3 K4-specific methyltransferase SET7/9 N-terminal domain"/>
    <property type="match status" value="1"/>
</dbReference>
<proteinExistence type="predicted"/>
<dbReference type="SUPFAM" id="SSF82185">
    <property type="entry name" value="Histone H3 K4-specific methyltransferase SET7/9 N-terminal domain"/>
    <property type="match status" value="2"/>
</dbReference>
<dbReference type="InterPro" id="IPR011652">
    <property type="entry name" value="MORN_2"/>
</dbReference>